<dbReference type="Pfam" id="PF00005">
    <property type="entry name" value="ABC_tran"/>
    <property type="match status" value="1"/>
</dbReference>
<dbReference type="AlphaFoldDB" id="H5SQW5"/>
<dbReference type="InterPro" id="IPR017871">
    <property type="entry name" value="ABC_transporter-like_CS"/>
</dbReference>
<accession>H5SQW5</accession>
<dbReference type="GO" id="GO:0005524">
    <property type="term" value="F:ATP binding"/>
    <property type="evidence" value="ECO:0007669"/>
    <property type="project" value="UniProtKB-KW"/>
</dbReference>
<dbReference type="InterPro" id="IPR015854">
    <property type="entry name" value="ABC_transpr_LolD-like"/>
</dbReference>
<dbReference type="GO" id="GO:0022857">
    <property type="term" value="F:transmembrane transporter activity"/>
    <property type="evidence" value="ECO:0007669"/>
    <property type="project" value="TreeGrafter"/>
</dbReference>
<dbReference type="InterPro" id="IPR027417">
    <property type="entry name" value="P-loop_NTPase"/>
</dbReference>
<dbReference type="PANTHER" id="PTHR24220">
    <property type="entry name" value="IMPORT ATP-BINDING PROTEIN"/>
    <property type="match status" value="1"/>
</dbReference>
<dbReference type="InterPro" id="IPR003439">
    <property type="entry name" value="ABC_transporter-like_ATP-bd"/>
</dbReference>
<name>H5SQW5_ACEAU</name>
<proteinExistence type="predicted"/>
<dbReference type="PROSITE" id="PS50893">
    <property type="entry name" value="ABC_TRANSPORTER_2"/>
    <property type="match status" value="1"/>
</dbReference>
<reference evidence="5" key="2">
    <citation type="journal article" date="2012" name="PLoS ONE">
        <title>A Deeply Branching Thermophilic Bacterium with an Ancient Acetyl-CoA Pathway Dominates a Subsurface Ecosystem.</title>
        <authorList>
            <person name="Takami H."/>
            <person name="Noguchi H."/>
            <person name="Takaki Y."/>
            <person name="Uchiyama I."/>
            <person name="Toyoda A."/>
            <person name="Nishi S."/>
            <person name="Chee G.-J."/>
            <person name="Arai W."/>
            <person name="Nunoura T."/>
            <person name="Itoh T."/>
            <person name="Hattori M."/>
            <person name="Takai K."/>
        </authorList>
    </citation>
    <scope>NUCLEOTIDE SEQUENCE</scope>
</reference>
<evidence type="ECO:0000256" key="2">
    <source>
        <dbReference type="ARBA" id="ARBA00022741"/>
    </source>
</evidence>
<dbReference type="GO" id="GO:0016887">
    <property type="term" value="F:ATP hydrolysis activity"/>
    <property type="evidence" value="ECO:0007669"/>
    <property type="project" value="InterPro"/>
</dbReference>
<sequence length="228" mass="24537">MGAIVSVQNVTKIYPMGKVHVVALDGVSFSINAGEFVAIMGPSGSGKSTLMNLIGCLDKPSSGTIAIDNIDIARLSDRQLARLRGSQIGFVFQTFNLIPRIDALANVMLPMTFVGKLLAKERRVRAQQLLESVGLGERMHHLPSELSGGERQRVAIARALANDPKIILADEPTGNLDTKTGKAILDLFVELNRAGRTIVVVTHDATVASYARRIVKLLDGKIVGDEQL</sequence>
<dbReference type="Gene3D" id="3.40.50.300">
    <property type="entry name" value="P-loop containing nucleotide triphosphate hydrolases"/>
    <property type="match status" value="1"/>
</dbReference>
<gene>
    <name evidence="5" type="ORF">HGMM_OP2C032</name>
</gene>
<keyword evidence="1" id="KW-0813">Transport</keyword>
<dbReference type="GO" id="GO:0005886">
    <property type="term" value="C:plasma membrane"/>
    <property type="evidence" value="ECO:0007669"/>
    <property type="project" value="TreeGrafter"/>
</dbReference>
<evidence type="ECO:0000259" key="4">
    <source>
        <dbReference type="PROSITE" id="PS50893"/>
    </source>
</evidence>
<evidence type="ECO:0000313" key="5">
    <source>
        <dbReference type="EMBL" id="BAL58482.1"/>
    </source>
</evidence>
<dbReference type="SMART" id="SM00382">
    <property type="entry name" value="AAA"/>
    <property type="match status" value="1"/>
</dbReference>
<feature type="domain" description="ABC transporter" evidence="4">
    <location>
        <begin position="5"/>
        <end position="228"/>
    </location>
</feature>
<dbReference type="PANTHER" id="PTHR24220:SF86">
    <property type="entry name" value="ABC TRANSPORTER ABCH.1"/>
    <property type="match status" value="1"/>
</dbReference>
<dbReference type="EMBL" id="AP011801">
    <property type="protein sequence ID" value="BAL58482.1"/>
    <property type="molecule type" value="Genomic_DNA"/>
</dbReference>
<keyword evidence="2" id="KW-0547">Nucleotide-binding</keyword>
<organism evidence="5">
    <name type="scientific">Acetithermum autotrophicum</name>
    <dbReference type="NCBI Taxonomy" id="1446466"/>
    <lineage>
        <taxon>Bacteria</taxon>
        <taxon>Candidatus Bipolaricaulota</taxon>
        <taxon>Candidatus Acetithermum</taxon>
    </lineage>
</organism>
<dbReference type="InterPro" id="IPR017911">
    <property type="entry name" value="MacB-like_ATP-bd"/>
</dbReference>
<dbReference type="FunFam" id="3.40.50.300:FF:000032">
    <property type="entry name" value="Export ABC transporter ATP-binding protein"/>
    <property type="match status" value="1"/>
</dbReference>
<dbReference type="CDD" id="cd03255">
    <property type="entry name" value="ABC_MJ0796_LolCDE_FtsE"/>
    <property type="match status" value="1"/>
</dbReference>
<keyword evidence="3" id="KW-0067">ATP-binding</keyword>
<dbReference type="InterPro" id="IPR003593">
    <property type="entry name" value="AAA+_ATPase"/>
</dbReference>
<evidence type="ECO:0000256" key="1">
    <source>
        <dbReference type="ARBA" id="ARBA00022448"/>
    </source>
</evidence>
<dbReference type="SUPFAM" id="SSF52540">
    <property type="entry name" value="P-loop containing nucleoside triphosphate hydrolases"/>
    <property type="match status" value="1"/>
</dbReference>
<dbReference type="PROSITE" id="PS00211">
    <property type="entry name" value="ABC_TRANSPORTER_1"/>
    <property type="match status" value="1"/>
</dbReference>
<reference evidence="5" key="1">
    <citation type="journal article" date="2005" name="Environ. Microbiol.">
        <title>Genetic and functional properties of uncultivated thermophilic crenarchaeotes from a subsurface gold mine as revealed by analysis of genome fragments.</title>
        <authorList>
            <person name="Nunoura T."/>
            <person name="Hirayama H."/>
            <person name="Takami H."/>
            <person name="Oida H."/>
            <person name="Nishi S."/>
            <person name="Shimamura S."/>
            <person name="Suzuki Y."/>
            <person name="Inagaki F."/>
            <person name="Takai K."/>
            <person name="Nealson K.H."/>
            <person name="Horikoshi K."/>
        </authorList>
    </citation>
    <scope>NUCLEOTIDE SEQUENCE</scope>
</reference>
<dbReference type="GO" id="GO:0098796">
    <property type="term" value="C:membrane protein complex"/>
    <property type="evidence" value="ECO:0007669"/>
    <property type="project" value="UniProtKB-ARBA"/>
</dbReference>
<protein>
    <submittedName>
        <fullName evidence="5">ABC transport system protein</fullName>
    </submittedName>
</protein>
<evidence type="ECO:0000256" key="3">
    <source>
        <dbReference type="ARBA" id="ARBA00022840"/>
    </source>
</evidence>